<keyword evidence="1" id="KW-0560">Oxidoreductase</keyword>
<dbReference type="InterPro" id="IPR001670">
    <property type="entry name" value="ADH_Fe/GldA"/>
</dbReference>
<organism evidence="5 6">
    <name type="scientific">Cecembia calidifontis</name>
    <dbReference type="NCBI Taxonomy" id="1187080"/>
    <lineage>
        <taxon>Bacteria</taxon>
        <taxon>Pseudomonadati</taxon>
        <taxon>Bacteroidota</taxon>
        <taxon>Cytophagia</taxon>
        <taxon>Cytophagales</taxon>
        <taxon>Cyclobacteriaceae</taxon>
        <taxon>Cecembia</taxon>
    </lineage>
</organism>
<dbReference type="InterPro" id="IPR034786">
    <property type="entry name" value="MAR"/>
</dbReference>
<evidence type="ECO:0000313" key="6">
    <source>
        <dbReference type="Proteomes" id="UP000292209"/>
    </source>
</evidence>
<sequence length="357" mass="39832">MISFDYKTHAVKVIFGKPILEALEQELPSSKSKIAFIGSRRYGDLVEKLMLHDKVGEVFHFDKIIQHVPLELVEEAERFLEGKEVDIILCLGGGSAIGLGKALALNSKAELWAVPTTYSGSEMTNIYGISHKGVKTVKRDDKVHPHKVFYDPYLSIGMPLDLAVPSAFNAMAHLVEAIYSPESNPIINALADLGLKNLLAGLNSLSHEKVMTADINEKLLFGAYVGGKVLCEVSMGLHHKAAHVLGGNFNLEHSKIHTLLLPFVLKYQWDFLTEDLQLNFQSIFEDPLPYKTLRELQEKLGSGFSLHELGLSKEDIPKAVDFLMQMTYPNPAPMIRDHLNMMLEGGVRKVETPFFYC</sequence>
<dbReference type="Gene3D" id="3.40.50.1970">
    <property type="match status" value="1"/>
</dbReference>
<dbReference type="Gene3D" id="1.20.1090.10">
    <property type="entry name" value="Dehydroquinate synthase-like - alpha domain"/>
    <property type="match status" value="1"/>
</dbReference>
<evidence type="ECO:0000259" key="4">
    <source>
        <dbReference type="Pfam" id="PF25137"/>
    </source>
</evidence>
<feature type="domain" description="Alcohol dehydrogenase iron-type/glycerol dehydrogenase GldA" evidence="3">
    <location>
        <begin position="12"/>
        <end position="152"/>
    </location>
</feature>
<dbReference type="PANTHER" id="PTHR11496:SF83">
    <property type="entry name" value="HYDROXYACID-OXOACID TRANSHYDROGENASE, MITOCHONDRIAL"/>
    <property type="match status" value="1"/>
</dbReference>
<dbReference type="CDD" id="cd08177">
    <property type="entry name" value="MAR"/>
    <property type="match status" value="1"/>
</dbReference>
<dbReference type="SUPFAM" id="SSF56796">
    <property type="entry name" value="Dehydroquinate synthase-like"/>
    <property type="match status" value="1"/>
</dbReference>
<evidence type="ECO:0000256" key="2">
    <source>
        <dbReference type="ARBA" id="ARBA00023027"/>
    </source>
</evidence>
<dbReference type="AlphaFoldDB" id="A0A4Q7PD29"/>
<dbReference type="InterPro" id="IPR056798">
    <property type="entry name" value="ADH_Fe_C"/>
</dbReference>
<dbReference type="Proteomes" id="UP000292209">
    <property type="component" value="Unassembled WGS sequence"/>
</dbReference>
<dbReference type="GO" id="GO:0004022">
    <property type="term" value="F:alcohol dehydrogenase (NAD+) activity"/>
    <property type="evidence" value="ECO:0007669"/>
    <property type="project" value="TreeGrafter"/>
</dbReference>
<feature type="domain" description="Fe-containing alcohol dehydrogenase-like C-terminal" evidence="4">
    <location>
        <begin position="166"/>
        <end position="343"/>
    </location>
</feature>
<evidence type="ECO:0000313" key="5">
    <source>
        <dbReference type="EMBL" id="RZS98135.1"/>
    </source>
</evidence>
<protein>
    <submittedName>
        <fullName evidence="5">Maleylacetate reductase</fullName>
    </submittedName>
</protein>
<reference evidence="5 6" key="1">
    <citation type="submission" date="2019-02" db="EMBL/GenBank/DDBJ databases">
        <title>Genomic Encyclopedia of Archaeal and Bacterial Type Strains, Phase II (KMG-II): from individual species to whole genera.</title>
        <authorList>
            <person name="Goeker M."/>
        </authorList>
    </citation>
    <scope>NUCLEOTIDE SEQUENCE [LARGE SCALE GENOMIC DNA]</scope>
    <source>
        <strain evidence="5 6">DSM 21411</strain>
    </source>
</reference>
<evidence type="ECO:0000256" key="1">
    <source>
        <dbReference type="ARBA" id="ARBA00023002"/>
    </source>
</evidence>
<dbReference type="PANTHER" id="PTHR11496">
    <property type="entry name" value="ALCOHOL DEHYDROGENASE"/>
    <property type="match status" value="1"/>
</dbReference>
<comment type="caution">
    <text evidence="5">The sequence shown here is derived from an EMBL/GenBank/DDBJ whole genome shotgun (WGS) entry which is preliminary data.</text>
</comment>
<dbReference type="OrthoDB" id="9815791at2"/>
<dbReference type="Pfam" id="PF00465">
    <property type="entry name" value="Fe-ADH"/>
    <property type="match status" value="1"/>
</dbReference>
<dbReference type="RefSeq" id="WP_130276896.1">
    <property type="nucleotide sequence ID" value="NZ_SGXG01000001.1"/>
</dbReference>
<dbReference type="Pfam" id="PF25137">
    <property type="entry name" value="ADH_Fe_C"/>
    <property type="match status" value="1"/>
</dbReference>
<dbReference type="GO" id="GO:0018506">
    <property type="term" value="F:maleylacetate reductase activity"/>
    <property type="evidence" value="ECO:0007669"/>
    <property type="project" value="InterPro"/>
</dbReference>
<keyword evidence="2" id="KW-0520">NAD</keyword>
<dbReference type="GO" id="GO:0046872">
    <property type="term" value="F:metal ion binding"/>
    <property type="evidence" value="ECO:0007669"/>
    <property type="project" value="InterPro"/>
</dbReference>
<gene>
    <name evidence="5" type="ORF">BC751_3771</name>
</gene>
<dbReference type="InterPro" id="IPR039697">
    <property type="entry name" value="Alcohol_dehydrogenase_Fe"/>
</dbReference>
<evidence type="ECO:0000259" key="3">
    <source>
        <dbReference type="Pfam" id="PF00465"/>
    </source>
</evidence>
<dbReference type="EMBL" id="SGXG01000001">
    <property type="protein sequence ID" value="RZS98135.1"/>
    <property type="molecule type" value="Genomic_DNA"/>
</dbReference>
<name>A0A4Q7PD29_9BACT</name>
<proteinExistence type="predicted"/>
<keyword evidence="6" id="KW-1185">Reference proteome</keyword>
<accession>A0A4Q7PD29</accession>